<evidence type="ECO:0000256" key="7">
    <source>
        <dbReference type="ARBA" id="ARBA00023136"/>
    </source>
</evidence>
<keyword evidence="7 8" id="KW-0472">Membrane</keyword>
<evidence type="ECO:0000256" key="8">
    <source>
        <dbReference type="RuleBase" id="RU363132"/>
    </source>
</evidence>
<dbReference type="Pfam" id="PF01073">
    <property type="entry name" value="3Beta_HSD"/>
    <property type="match status" value="1"/>
</dbReference>
<keyword evidence="11" id="KW-1185">Reference proteome</keyword>
<accession>A0A328DRL4</accession>
<feature type="transmembrane region" description="Helical" evidence="8">
    <location>
        <begin position="419"/>
        <end position="440"/>
    </location>
</feature>
<evidence type="ECO:0000256" key="1">
    <source>
        <dbReference type="ARBA" id="ARBA00004477"/>
    </source>
</evidence>
<dbReference type="InterPro" id="IPR050425">
    <property type="entry name" value="NAD(P)_dehydrat-like"/>
</dbReference>
<dbReference type="Pfam" id="PF02453">
    <property type="entry name" value="Reticulon"/>
    <property type="match status" value="1"/>
</dbReference>
<proteinExistence type="predicted"/>
<dbReference type="PANTHER" id="PTHR10366">
    <property type="entry name" value="NAD DEPENDENT EPIMERASE/DEHYDRATASE"/>
    <property type="match status" value="1"/>
</dbReference>
<dbReference type="GO" id="GO:0005789">
    <property type="term" value="C:endoplasmic reticulum membrane"/>
    <property type="evidence" value="ECO:0007669"/>
    <property type="project" value="UniProtKB-SubCell"/>
</dbReference>
<reference evidence="10 11" key="1">
    <citation type="submission" date="2018-06" db="EMBL/GenBank/DDBJ databases">
        <title>The Genome of Cuscuta australis (Dodder) Provides Insight into the Evolution of Plant Parasitism.</title>
        <authorList>
            <person name="Liu H."/>
        </authorList>
    </citation>
    <scope>NUCLEOTIDE SEQUENCE [LARGE SCALE GENOMIC DNA]</scope>
    <source>
        <strain evidence="11">cv. Yunnan</strain>
        <tissue evidence="10">Vines</tissue>
    </source>
</reference>
<keyword evidence="3 8" id="KW-0256">Endoplasmic reticulum</keyword>
<dbReference type="SUPFAM" id="SSF51735">
    <property type="entry name" value="NAD(P)-binding Rossmann-fold domains"/>
    <property type="match status" value="1"/>
</dbReference>
<evidence type="ECO:0000256" key="5">
    <source>
        <dbReference type="ARBA" id="ARBA00022989"/>
    </source>
</evidence>
<dbReference type="GO" id="GO:0016616">
    <property type="term" value="F:oxidoreductase activity, acting on the CH-OH group of donors, NAD or NADP as acceptor"/>
    <property type="evidence" value="ECO:0007669"/>
    <property type="project" value="InterPro"/>
</dbReference>
<feature type="domain" description="Reticulon" evidence="9">
    <location>
        <begin position="386"/>
        <end position="538"/>
    </location>
</feature>
<evidence type="ECO:0000256" key="6">
    <source>
        <dbReference type="ARBA" id="ARBA00023002"/>
    </source>
</evidence>
<comment type="caution">
    <text evidence="10">The sequence shown here is derived from an EMBL/GenBank/DDBJ whole genome shotgun (WGS) entry which is preliminary data.</text>
</comment>
<dbReference type="PROSITE" id="PS50845">
    <property type="entry name" value="RETICULON"/>
    <property type="match status" value="1"/>
</dbReference>
<feature type="transmembrane region" description="Helical" evidence="8">
    <location>
        <begin position="397"/>
        <end position="414"/>
    </location>
</feature>
<dbReference type="InterPro" id="IPR002225">
    <property type="entry name" value="3Beta_OHSteriod_DH/Estase"/>
</dbReference>
<evidence type="ECO:0000256" key="4">
    <source>
        <dbReference type="ARBA" id="ARBA00022857"/>
    </source>
</evidence>
<dbReference type="EMBL" id="NQVE01000098">
    <property type="protein sequence ID" value="RAL48302.1"/>
    <property type="molecule type" value="Genomic_DNA"/>
</dbReference>
<name>A0A328DRL4_9ASTE</name>
<evidence type="ECO:0000313" key="10">
    <source>
        <dbReference type="EMBL" id="RAL48302.1"/>
    </source>
</evidence>
<dbReference type="InterPro" id="IPR036291">
    <property type="entry name" value="NAD(P)-bd_dom_sf"/>
</dbReference>
<comment type="subcellular location">
    <subcellularLocation>
        <location evidence="1 8">Endoplasmic reticulum membrane</location>
        <topology evidence="1 8">Multi-pass membrane protein</topology>
    </subcellularLocation>
</comment>
<evidence type="ECO:0000256" key="2">
    <source>
        <dbReference type="ARBA" id="ARBA00022692"/>
    </source>
</evidence>
<dbReference type="Gene3D" id="3.40.50.720">
    <property type="entry name" value="NAD(P)-binding Rossmann-like Domain"/>
    <property type="match status" value="1"/>
</dbReference>
<keyword evidence="5 8" id="KW-1133">Transmembrane helix</keyword>
<dbReference type="InterPro" id="IPR003388">
    <property type="entry name" value="Reticulon"/>
</dbReference>
<evidence type="ECO:0000313" key="11">
    <source>
        <dbReference type="Proteomes" id="UP000249390"/>
    </source>
</evidence>
<evidence type="ECO:0000256" key="3">
    <source>
        <dbReference type="ARBA" id="ARBA00022824"/>
    </source>
</evidence>
<organism evidence="10 11">
    <name type="scientific">Cuscuta australis</name>
    <dbReference type="NCBI Taxonomy" id="267555"/>
    <lineage>
        <taxon>Eukaryota</taxon>
        <taxon>Viridiplantae</taxon>
        <taxon>Streptophyta</taxon>
        <taxon>Embryophyta</taxon>
        <taxon>Tracheophyta</taxon>
        <taxon>Spermatophyta</taxon>
        <taxon>Magnoliopsida</taxon>
        <taxon>eudicotyledons</taxon>
        <taxon>Gunneridae</taxon>
        <taxon>Pentapetalae</taxon>
        <taxon>asterids</taxon>
        <taxon>lamiids</taxon>
        <taxon>Solanales</taxon>
        <taxon>Convolvulaceae</taxon>
        <taxon>Cuscuteae</taxon>
        <taxon>Cuscuta</taxon>
        <taxon>Cuscuta subgen. Grammica</taxon>
        <taxon>Cuscuta sect. Cleistogrammica</taxon>
    </lineage>
</organism>
<keyword evidence="6" id="KW-0560">Oxidoreductase</keyword>
<evidence type="ECO:0000259" key="9">
    <source>
        <dbReference type="PROSITE" id="PS50845"/>
    </source>
</evidence>
<sequence length="580" mass="64480">MATDQDGLKTCVVLGGRGFVGRSLVGRLLRLGNWIVRVADSAASLELDPSQFEADSLLSQALASGRASYHRVDVRDKSQIIKALEGVSVVFYMDLVDSHPPDLFFCYAIIVVGVKNVIQACQECKVKQLIYNSCADVVFEKGRDIENGDESLPYAGKFENLLTDLKAQAEALVLVANNVDGLLTCSLRPSYVFGPGDKQLLPMVVNMAKSCFSKFIIGIGNNALDFTYVDNLAHAHICAEEALNSKTTHVAGKAFFINNLEPMKFSSFAYLILEGLGYQRPIFKPPSSMVEYILSIVKSFHLKINSGKLDDHASLYSFYDLALCSRTFNCSASQKCLRYSRIVPMEEAITLTVKSSSHLAKDSFYAKYTDYDEETKVHKLLNGGKVAEVLLWRDEKITFAHFLLCFLIYCWFFLSGRTFVSSLAILLLLITAMLCGYSMLPPVVYGITVPRISWSCFEISEVDMRNCVSAAGNLWNRMNHGTRSLAQGEDWFTFLKVVGCLYCLKLIVSLSLTVFLAIALVAVFSVFFIYEQYENEIDGMCNILLSCGMGGLSFLSRNLPMPLGSMLTNFEASLKRKDSF</sequence>
<protein>
    <recommendedName>
        <fullName evidence="8">Reticulon-like protein</fullName>
    </recommendedName>
</protein>
<dbReference type="Proteomes" id="UP000249390">
    <property type="component" value="Unassembled WGS sequence"/>
</dbReference>
<keyword evidence="4" id="KW-0521">NADP</keyword>
<dbReference type="GO" id="GO:0006694">
    <property type="term" value="P:steroid biosynthetic process"/>
    <property type="evidence" value="ECO:0007669"/>
    <property type="project" value="InterPro"/>
</dbReference>
<keyword evidence="2 8" id="KW-0812">Transmembrane</keyword>
<dbReference type="AlphaFoldDB" id="A0A328DRL4"/>
<gene>
    <name evidence="10" type="ORF">DM860_005726</name>
</gene>
<feature type="transmembrane region" description="Helical" evidence="8">
    <location>
        <begin position="506"/>
        <end position="530"/>
    </location>
</feature>
<dbReference type="PANTHER" id="PTHR10366:SF639">
    <property type="entry name" value="3BETA-HYDROXYSTEROID-DEHYDROGENASE_DECARBOXYLASE ISOFORM 3"/>
    <property type="match status" value="1"/>
</dbReference>